<evidence type="ECO:0000259" key="4">
    <source>
        <dbReference type="Pfam" id="PF02668"/>
    </source>
</evidence>
<dbReference type="PANTHER" id="PTHR10696:SF56">
    <property type="entry name" value="TAUD_TFDA-LIKE DOMAIN-CONTAINING PROTEIN"/>
    <property type="match status" value="1"/>
</dbReference>
<comment type="cofactor">
    <cofactor evidence="1">
        <name>Fe(2+)</name>
        <dbReference type="ChEBI" id="CHEBI:29033"/>
    </cofactor>
</comment>
<evidence type="ECO:0000256" key="3">
    <source>
        <dbReference type="ARBA" id="ARBA00023194"/>
    </source>
</evidence>
<sequence length="367" mass="39849">MPAPLHPSPAADAPFAWRADSFGTTSPWLRPLSAQELSGLDALASQDAARTHDAHDPGEPAPMPAACEALAADMRRAVYRGPGFILLRGLPYERWGVDGARWVTWTLAHALGTPVTQTAAGARLVDVRDLSRKESSPRQFSTSQELRLHMDPASDLIGLGCVRAAASGGESVLTSAVSIHDEMLRQQPELLAALYEGFRWHRFGEGRPQDGPISEPDVPVFTREGGHIACRYVRSPIVAGHKEAGEPLTARQIQALDLFDQVAASPQLRIVLRMQPGDLLWVNNIKVLHARTQFVDHPEPLPPRHLFRLWVAAPETEARAPARLNYFNGGACGMPLTGQKARYDMEALRKDPASGGVFDLGVSRGGA</sequence>
<evidence type="ECO:0000313" key="6">
    <source>
        <dbReference type="Proteomes" id="UP000613011"/>
    </source>
</evidence>
<dbReference type="SUPFAM" id="SSF51197">
    <property type="entry name" value="Clavaminate synthase-like"/>
    <property type="match status" value="1"/>
</dbReference>
<evidence type="ECO:0000256" key="1">
    <source>
        <dbReference type="ARBA" id="ARBA00001954"/>
    </source>
</evidence>
<feature type="domain" description="TauD/TfdA-like" evidence="4">
    <location>
        <begin position="68"/>
        <end position="310"/>
    </location>
</feature>
<dbReference type="Pfam" id="PF02668">
    <property type="entry name" value="TauD"/>
    <property type="match status" value="1"/>
</dbReference>
<dbReference type="GO" id="GO:0017000">
    <property type="term" value="P:antibiotic biosynthetic process"/>
    <property type="evidence" value="ECO:0007669"/>
    <property type="project" value="UniProtKB-KW"/>
</dbReference>
<keyword evidence="5" id="KW-0223">Dioxygenase</keyword>
<proteinExistence type="predicted"/>
<dbReference type="InterPro" id="IPR042098">
    <property type="entry name" value="TauD-like_sf"/>
</dbReference>
<dbReference type="Gene3D" id="3.60.130.10">
    <property type="entry name" value="Clavaminate synthase-like"/>
    <property type="match status" value="1"/>
</dbReference>
<dbReference type="InterPro" id="IPR003819">
    <property type="entry name" value="TauD/TfdA-like"/>
</dbReference>
<dbReference type="Proteomes" id="UP000613011">
    <property type="component" value="Unassembled WGS sequence"/>
</dbReference>
<evidence type="ECO:0000313" key="5">
    <source>
        <dbReference type="EMBL" id="MBL0420693.1"/>
    </source>
</evidence>
<dbReference type="AlphaFoldDB" id="A0A936ZNR6"/>
<keyword evidence="3" id="KW-0045">Antibiotic biosynthesis</keyword>
<keyword evidence="6" id="KW-1185">Reference proteome</keyword>
<keyword evidence="2" id="KW-0560">Oxidoreductase</keyword>
<evidence type="ECO:0000256" key="2">
    <source>
        <dbReference type="ARBA" id="ARBA00023002"/>
    </source>
</evidence>
<dbReference type="PANTHER" id="PTHR10696">
    <property type="entry name" value="GAMMA-BUTYROBETAINE HYDROXYLASE-RELATED"/>
    <property type="match status" value="1"/>
</dbReference>
<organism evidence="5 6">
    <name type="scientific">Ramlibacter aurantiacus</name>
    <dbReference type="NCBI Taxonomy" id="2801330"/>
    <lineage>
        <taxon>Bacteria</taxon>
        <taxon>Pseudomonadati</taxon>
        <taxon>Pseudomonadota</taxon>
        <taxon>Betaproteobacteria</taxon>
        <taxon>Burkholderiales</taxon>
        <taxon>Comamonadaceae</taxon>
        <taxon>Ramlibacter</taxon>
    </lineage>
</organism>
<dbReference type="EMBL" id="JAEQNA010000003">
    <property type="protein sequence ID" value="MBL0420693.1"/>
    <property type="molecule type" value="Genomic_DNA"/>
</dbReference>
<dbReference type="GO" id="GO:0016706">
    <property type="term" value="F:2-oxoglutarate-dependent dioxygenase activity"/>
    <property type="evidence" value="ECO:0007669"/>
    <property type="project" value="UniProtKB-ARBA"/>
</dbReference>
<dbReference type="InterPro" id="IPR050411">
    <property type="entry name" value="AlphaKG_dependent_hydroxylases"/>
</dbReference>
<comment type="caution">
    <text evidence="5">The sequence shown here is derived from an EMBL/GenBank/DDBJ whole genome shotgun (WGS) entry which is preliminary data.</text>
</comment>
<dbReference type="RefSeq" id="WP_201683776.1">
    <property type="nucleotide sequence ID" value="NZ_JAEQNA010000003.1"/>
</dbReference>
<gene>
    <name evidence="5" type="ORF">JI739_10090</name>
</gene>
<accession>A0A936ZNR6</accession>
<reference evidence="5" key="1">
    <citation type="submission" date="2021-01" db="EMBL/GenBank/DDBJ databases">
        <title>Ramlibacter sp. strain AW1 16S ribosomal RNA gene Genome sequencing and assembly.</title>
        <authorList>
            <person name="Kang M."/>
        </authorList>
    </citation>
    <scope>NUCLEOTIDE SEQUENCE</scope>
    <source>
        <strain evidence="5">AW1</strain>
    </source>
</reference>
<protein>
    <submittedName>
        <fullName evidence="5">TauD/TfdA family dioxygenase</fullName>
    </submittedName>
</protein>
<name>A0A936ZNR6_9BURK</name>